<evidence type="ECO:0000313" key="2">
    <source>
        <dbReference type="EMBL" id="XDU96614.1"/>
    </source>
</evidence>
<dbReference type="AlphaFoldDB" id="A0AB39W7J6"/>
<dbReference type="NCBIfam" id="TIGR04141">
    <property type="entry name" value="TIGR04141 family sporadically distributed protein"/>
    <property type="match status" value="1"/>
</dbReference>
<feature type="coiled-coil region" evidence="1">
    <location>
        <begin position="544"/>
        <end position="590"/>
    </location>
</feature>
<evidence type="ECO:0000256" key="1">
    <source>
        <dbReference type="SAM" id="Coils"/>
    </source>
</evidence>
<name>A0AB39W7J6_9FLAO</name>
<sequence>MSDKIQNNFYLLKESVKVLKKSKVIEEEINFKFLHTLLKNKGFKEQSILPNLSSKYEIKVYYKKTSNLVKWKGFVSTIVEPNQDIIKNTDSSSESYVIILFNLLTKKYFASTGGYAHVTIQEISTNDFGLEILSRIIKSDDKALRSSKERNLTGGVQGAIKFFRNDYNLFENESFGNIYNELNASISKDQLINFFGFAKNDLKLGSLCIAKNSFSLKKSISFIELLTLIEKCENLITKAPIVEINSIEKISKSNIVLISDLWEDIQKKVFDNYVNSNNFFSIEIANKDFEKYYYANLTVLKFTINRKKQEIKFDNAITNIQTVLDEIRNIDSTLTSANFEKCITNASIETFDENGNFLTSDNLKNHFCTEVSHGNKSYFLIERDWFEIRKTFIDKINEQANHFINSNKYNGPKMDKWITGSENDYNSSYFTKQNSIVFDKFTPENIEACDILRWDANNIYFYHVKKGFDNSMRDLCSQILIAGRKVIEDSKNSYKFLGTLYDTVIKNNGATQYSIEAKNHLSKVKKADFIDLMQNRKIVFVLAVLDTSKSLRNLENEIEKFDSNIAKFSLNELSKSMRNLEIDFKILQLEK</sequence>
<gene>
    <name evidence="2" type="ORF">AB3G34_05740</name>
</gene>
<dbReference type="Pfam" id="PF19614">
    <property type="entry name" value="DUF6119"/>
    <property type="match status" value="1"/>
</dbReference>
<dbReference type="InterPro" id="IPR026487">
    <property type="entry name" value="CHP04141"/>
</dbReference>
<proteinExistence type="predicted"/>
<accession>A0AB39W7J6</accession>
<dbReference type="EMBL" id="CP165625">
    <property type="protein sequence ID" value="XDU96614.1"/>
    <property type="molecule type" value="Genomic_DNA"/>
</dbReference>
<keyword evidence="1" id="KW-0175">Coiled coil</keyword>
<reference evidence="2" key="1">
    <citation type="submission" date="2024-07" db="EMBL/GenBank/DDBJ databases">
        <authorList>
            <person name="Biller S.J."/>
        </authorList>
    </citation>
    <scope>NUCLEOTIDE SEQUENCE</scope>
    <source>
        <strain evidence="2">WC2409</strain>
    </source>
</reference>
<protein>
    <submittedName>
        <fullName evidence="2">DUF6119 family protein</fullName>
    </submittedName>
</protein>
<dbReference type="RefSeq" id="WP_369753747.1">
    <property type="nucleotide sequence ID" value="NZ_CP165625.1"/>
</dbReference>
<organism evidence="2">
    <name type="scientific">Flavobacterium sp. WC2409</name>
    <dbReference type="NCBI Taxonomy" id="3234139"/>
    <lineage>
        <taxon>Bacteria</taxon>
        <taxon>Pseudomonadati</taxon>
        <taxon>Bacteroidota</taxon>
        <taxon>Flavobacteriia</taxon>
        <taxon>Flavobacteriales</taxon>
        <taxon>Flavobacteriaceae</taxon>
        <taxon>Flavobacterium</taxon>
    </lineage>
</organism>